<organism evidence="10 11">
    <name type="scientific">Mucilaginibacter mali</name>
    <dbReference type="NCBI Taxonomy" id="2740462"/>
    <lineage>
        <taxon>Bacteria</taxon>
        <taxon>Pseudomonadati</taxon>
        <taxon>Bacteroidota</taxon>
        <taxon>Sphingobacteriia</taxon>
        <taxon>Sphingobacteriales</taxon>
        <taxon>Sphingobacteriaceae</taxon>
        <taxon>Mucilaginibacter</taxon>
    </lineage>
</organism>
<feature type="domain" description="GEVED" evidence="9">
    <location>
        <begin position="658"/>
        <end position="736"/>
    </location>
</feature>
<evidence type="ECO:0000256" key="3">
    <source>
        <dbReference type="ARBA" id="ARBA00022801"/>
    </source>
</evidence>
<dbReference type="InterPro" id="IPR008979">
    <property type="entry name" value="Galactose-bd-like_sf"/>
</dbReference>
<feature type="domain" description="Secretion system C-terminal sorting" evidence="8">
    <location>
        <begin position="1173"/>
        <end position="1249"/>
    </location>
</feature>
<reference evidence="10 11" key="1">
    <citation type="submission" date="2020-05" db="EMBL/GenBank/DDBJ databases">
        <title>Mucilaginibacter mali sp. nov.</title>
        <authorList>
            <person name="Kim H.S."/>
            <person name="Lee K.C."/>
            <person name="Suh M.K."/>
            <person name="Kim J.-S."/>
            <person name="Han K.-I."/>
            <person name="Eom M.K."/>
            <person name="Shin Y.K."/>
            <person name="Lee J.-S."/>
        </authorList>
    </citation>
    <scope>NUCLEOTIDE SEQUENCE [LARGE SCALE GENOMIC DNA]</scope>
    <source>
        <strain evidence="10 11">G2-14</strain>
    </source>
</reference>
<dbReference type="SUPFAM" id="SSF52743">
    <property type="entry name" value="Subtilisin-like"/>
    <property type="match status" value="1"/>
</dbReference>
<keyword evidence="6" id="KW-0732">Signal</keyword>
<dbReference type="RefSeq" id="WP_173415618.1">
    <property type="nucleotide sequence ID" value="NZ_CP054139.1"/>
</dbReference>
<comment type="similarity">
    <text evidence="1 5">Belongs to the peptidase S8 family.</text>
</comment>
<dbReference type="GO" id="GO:0005615">
    <property type="term" value="C:extracellular space"/>
    <property type="evidence" value="ECO:0007669"/>
    <property type="project" value="TreeGrafter"/>
</dbReference>
<keyword evidence="11" id="KW-1185">Reference proteome</keyword>
<dbReference type="PROSITE" id="PS51892">
    <property type="entry name" value="SUBTILASE"/>
    <property type="match status" value="1"/>
</dbReference>
<evidence type="ECO:0000256" key="5">
    <source>
        <dbReference type="PROSITE-ProRule" id="PRU01240"/>
    </source>
</evidence>
<evidence type="ECO:0000256" key="4">
    <source>
        <dbReference type="ARBA" id="ARBA00022825"/>
    </source>
</evidence>
<proteinExistence type="inferred from homology"/>
<evidence type="ECO:0000256" key="1">
    <source>
        <dbReference type="ARBA" id="ARBA00011073"/>
    </source>
</evidence>
<dbReference type="PROSITE" id="PS00138">
    <property type="entry name" value="SUBTILASE_SER"/>
    <property type="match status" value="1"/>
</dbReference>
<gene>
    <name evidence="10" type="ORF">HQ865_14720</name>
</gene>
<feature type="active site" description="Charge relay system" evidence="5">
    <location>
        <position position="132"/>
    </location>
</feature>
<dbReference type="InterPro" id="IPR026444">
    <property type="entry name" value="Secre_tail"/>
</dbReference>
<dbReference type="InterPro" id="IPR034058">
    <property type="entry name" value="TagA/B/C/D_pept_dom"/>
</dbReference>
<dbReference type="CDD" id="cd04842">
    <property type="entry name" value="Peptidases_S8_Kp43_protease"/>
    <property type="match status" value="1"/>
</dbReference>
<dbReference type="Gene3D" id="3.40.50.200">
    <property type="entry name" value="Peptidase S8/S53 domain"/>
    <property type="match status" value="1"/>
</dbReference>
<dbReference type="PANTHER" id="PTHR43806">
    <property type="entry name" value="PEPTIDASE S8"/>
    <property type="match status" value="1"/>
</dbReference>
<keyword evidence="4 5" id="KW-0720">Serine protease</keyword>
<dbReference type="Pfam" id="PF20009">
    <property type="entry name" value="GEVED"/>
    <property type="match status" value="1"/>
</dbReference>
<accession>A0A7D4QU35</accession>
<protein>
    <submittedName>
        <fullName evidence="10">S8 family serine peptidase</fullName>
    </submittedName>
</protein>
<dbReference type="GO" id="GO:0004252">
    <property type="term" value="F:serine-type endopeptidase activity"/>
    <property type="evidence" value="ECO:0007669"/>
    <property type="project" value="UniProtKB-UniRule"/>
</dbReference>
<evidence type="ECO:0000256" key="6">
    <source>
        <dbReference type="SAM" id="SignalP"/>
    </source>
</evidence>
<dbReference type="Pfam" id="PF18962">
    <property type="entry name" value="Por_Secre_tail"/>
    <property type="match status" value="1"/>
</dbReference>
<evidence type="ECO:0000259" key="7">
    <source>
        <dbReference type="Pfam" id="PF00082"/>
    </source>
</evidence>
<feature type="signal peptide" evidence="6">
    <location>
        <begin position="1"/>
        <end position="24"/>
    </location>
</feature>
<dbReference type="KEGG" id="mmab:HQ865_14720"/>
<dbReference type="Gene3D" id="2.60.120.380">
    <property type="match status" value="1"/>
</dbReference>
<dbReference type="NCBIfam" id="TIGR04183">
    <property type="entry name" value="Por_Secre_tail"/>
    <property type="match status" value="1"/>
</dbReference>
<dbReference type="GO" id="GO:0006508">
    <property type="term" value="P:proteolysis"/>
    <property type="evidence" value="ECO:0007669"/>
    <property type="project" value="UniProtKB-KW"/>
</dbReference>
<dbReference type="Proteomes" id="UP000505355">
    <property type="component" value="Chromosome"/>
</dbReference>
<dbReference type="Pfam" id="PF00082">
    <property type="entry name" value="Peptidase_S8"/>
    <property type="match status" value="1"/>
</dbReference>
<dbReference type="PANTHER" id="PTHR43806:SF11">
    <property type="entry name" value="CEREVISIN-RELATED"/>
    <property type="match status" value="1"/>
</dbReference>
<name>A0A7D4QU35_9SPHI</name>
<dbReference type="InterPro" id="IPR050131">
    <property type="entry name" value="Peptidase_S8_subtilisin-like"/>
</dbReference>
<keyword evidence="3 5" id="KW-0378">Hydrolase</keyword>
<evidence type="ECO:0000259" key="8">
    <source>
        <dbReference type="Pfam" id="PF18962"/>
    </source>
</evidence>
<dbReference type="AlphaFoldDB" id="A0A7D4QU35"/>
<feature type="domain" description="Peptidase S8/S53" evidence="7">
    <location>
        <begin position="157"/>
        <end position="441"/>
    </location>
</feature>
<dbReference type="InterPro" id="IPR036852">
    <property type="entry name" value="Peptidase_S8/S53_dom_sf"/>
</dbReference>
<feature type="active site" description="Charge relay system" evidence="5">
    <location>
        <position position="160"/>
    </location>
</feature>
<evidence type="ECO:0000259" key="9">
    <source>
        <dbReference type="Pfam" id="PF20009"/>
    </source>
</evidence>
<dbReference type="InterPro" id="IPR045474">
    <property type="entry name" value="GEVED"/>
</dbReference>
<evidence type="ECO:0000313" key="11">
    <source>
        <dbReference type="Proteomes" id="UP000505355"/>
    </source>
</evidence>
<evidence type="ECO:0000256" key="2">
    <source>
        <dbReference type="ARBA" id="ARBA00022670"/>
    </source>
</evidence>
<evidence type="ECO:0000313" key="10">
    <source>
        <dbReference type="EMBL" id="QKJ30949.1"/>
    </source>
</evidence>
<feature type="active site" description="Charge relay system" evidence="5">
    <location>
        <position position="387"/>
    </location>
</feature>
<dbReference type="InterPro" id="IPR023828">
    <property type="entry name" value="Peptidase_S8_Ser-AS"/>
</dbReference>
<dbReference type="InterPro" id="IPR000209">
    <property type="entry name" value="Peptidase_S8/S53_dom"/>
</dbReference>
<sequence length="1251" mass="131569">MAKFLRRCCGLFLLILLSAAWANAQKVLVSNAQKQELTNFATQTDQAFKTNYQKAVNLARTKGWPIRRKNGDGSVLVLQGVNALGFPVYLRTTDNVIAAATTGTNTVQPGGLLGLNLTGSSAIMANKLAIWDGGWVLATHQEFTGKTISIKDAGSTVIDHATHVAGTMIAKGTYAPAKGMSYGATSLLSYDFNNDVTEMTAAAATGLLLSNHSYGGVSGWSFNDSQNRWEWYGLPGDTEDYTFGFYDTRTQSWDKIAYNAPYYLIVESSGNSHGETGPAVGADYWGYRSRTDQTIVDKGNRPAGMSSNDAYDVLNSTANAKNILTVGAVNPLPYGPSNRSDLVVAPFSSWGPTDDGRVKPDIVGMGVNVLSTGSSSNTAYLTLSGTSMASPNVTGSLYLLQEYYQQKNNGTFMKSATLKGLVCHTAFDGGNVGPDYIYGWGLLDMKRAAQAITDAGTKSIIRESILAQGAASTVNVIASGNGVLSATIVWTDVQGTPTAGTTINDRTPKLVNDLDIRISDGTTTFKPWVLDPANPSAAATTGDNIRDNVEQVYVAGATPGKAYTITITHKGTLSGGSQPYSLIVTGVGGAAYCASAPASSADSRINNITLSNLNNTPAAGCTSYSDYTSTTVSLEQGKTYPISITAGTCGANFNKIAKVYIDYNGDGTFDPVSELAATTNVIAGAGTYTGTISVPGNVVADNYSLMRVVLSETTDPATITPCGTYAKGETQDYRVQFTKTTADAGVISVSSTTPGGACAGPTNVTVRVKNFGSANISNIPVTVTITNPDNSVTTLNETYTFVLPPSAEDDFILQGTFNAVSGATYRISATTNLSGDPVTANNTVTANVVTGTPSSANALQAYYCDDTKRYILTGNSDGGILWYKNINDVLPVAAGAPAYTAQTPVNNTFYAGVNDLSGTLGPATKNVYTAGGYNQFTPAINVSTSVPVIIQSARLYIGNPGKITFNVNNADGQTVSSATINAVATRTTPGAGAQTDDPNDQGRVYTLNLLFPSAGNYTVSVSYDATATLYRNNGGVMGYPYNLGGAIRITGNNATSPTNPSDTTYNKNFYYYLYNMQVKSAGCAATTRQAVTLAKPVVTQRDSLLSSSFSNSNQWYYNDSLIVGANGQTYVPTKSGNYKVGVTLGTGCTVFSDNYRFAVVARHPDNSAIGLSVFPVPATTKITVAFNAPANDNLTLSLVNNAGQTVYSQKQAIISGSFSTVMDVSKQITGTYILQVTLGGKVYGHKILIVR</sequence>
<dbReference type="SUPFAM" id="SSF49785">
    <property type="entry name" value="Galactose-binding domain-like"/>
    <property type="match status" value="1"/>
</dbReference>
<keyword evidence="2 5" id="KW-0645">Protease</keyword>
<feature type="chain" id="PRO_5028843899" evidence="6">
    <location>
        <begin position="25"/>
        <end position="1251"/>
    </location>
</feature>
<dbReference type="EMBL" id="CP054139">
    <property type="protein sequence ID" value="QKJ30949.1"/>
    <property type="molecule type" value="Genomic_DNA"/>
</dbReference>